<dbReference type="PANTHER" id="PTHR45832">
    <property type="entry name" value="SERINE/THREONINE-PROTEIN KINASE SAMKA-RELATED-RELATED"/>
    <property type="match status" value="1"/>
</dbReference>
<dbReference type="InterPro" id="IPR000719">
    <property type="entry name" value="Prot_kinase_dom"/>
</dbReference>
<organism evidence="14 15">
    <name type="scientific">Trichuris muris</name>
    <name type="common">Mouse whipworm</name>
    <dbReference type="NCBI Taxonomy" id="70415"/>
    <lineage>
        <taxon>Eukaryota</taxon>
        <taxon>Metazoa</taxon>
        <taxon>Ecdysozoa</taxon>
        <taxon>Nematoda</taxon>
        <taxon>Enoplea</taxon>
        <taxon>Dorylaimia</taxon>
        <taxon>Trichinellida</taxon>
        <taxon>Trichuridae</taxon>
        <taxon>Trichuris</taxon>
    </lineage>
</organism>
<protein>
    <recommendedName>
        <fullName evidence="3">non-specific serine/threonine protein kinase</fullName>
        <ecNumber evidence="3">2.7.11.1</ecNumber>
    </recommendedName>
</protein>
<dbReference type="PROSITE" id="PS50011">
    <property type="entry name" value="PROTEIN_KINASE_DOM"/>
    <property type="match status" value="1"/>
</dbReference>
<dbReference type="InterPro" id="IPR033923">
    <property type="entry name" value="PAK_BD"/>
</dbReference>
<evidence type="ECO:0000259" key="13">
    <source>
        <dbReference type="PROSITE" id="PS50108"/>
    </source>
</evidence>
<dbReference type="STRING" id="70415.A0A5S6Q357"/>
<keyword evidence="4" id="KW-0723">Serine/threonine-protein kinase</keyword>
<dbReference type="SMART" id="SM00285">
    <property type="entry name" value="PBD"/>
    <property type="match status" value="1"/>
</dbReference>
<dbReference type="InterPro" id="IPR017441">
    <property type="entry name" value="Protein_kinase_ATP_BS"/>
</dbReference>
<reference evidence="15" key="1">
    <citation type="submission" date="2019-12" db="UniProtKB">
        <authorList>
            <consortium name="WormBaseParasite"/>
        </authorList>
    </citation>
    <scope>IDENTIFICATION</scope>
</reference>
<keyword evidence="14" id="KW-1185">Reference proteome</keyword>
<evidence type="ECO:0000313" key="15">
    <source>
        <dbReference type="WBParaSite" id="TMUE_0000001665.1"/>
    </source>
</evidence>
<dbReference type="InterPro" id="IPR036936">
    <property type="entry name" value="CRIB_dom_sf"/>
</dbReference>
<feature type="domain" description="Protein kinase" evidence="12">
    <location>
        <begin position="257"/>
        <end position="508"/>
    </location>
</feature>
<dbReference type="CDD" id="cd01093">
    <property type="entry name" value="CRIB_PAK_like"/>
    <property type="match status" value="1"/>
</dbReference>
<evidence type="ECO:0000256" key="10">
    <source>
        <dbReference type="ARBA" id="ARBA00022842"/>
    </source>
</evidence>
<evidence type="ECO:0000256" key="6">
    <source>
        <dbReference type="ARBA" id="ARBA00022723"/>
    </source>
</evidence>
<evidence type="ECO:0000256" key="2">
    <source>
        <dbReference type="ARBA" id="ARBA00008874"/>
    </source>
</evidence>
<evidence type="ECO:0000256" key="9">
    <source>
        <dbReference type="ARBA" id="ARBA00022840"/>
    </source>
</evidence>
<keyword evidence="5" id="KW-0808">Transferase</keyword>
<dbReference type="Pfam" id="PF00786">
    <property type="entry name" value="PBD"/>
    <property type="match status" value="1"/>
</dbReference>
<keyword evidence="6" id="KW-0479">Metal-binding</keyword>
<dbReference type="PROSITE" id="PS00107">
    <property type="entry name" value="PROTEIN_KINASE_ATP"/>
    <property type="match status" value="1"/>
</dbReference>
<keyword evidence="9 11" id="KW-0067">ATP-binding</keyword>
<dbReference type="InterPro" id="IPR051931">
    <property type="entry name" value="PAK3-like"/>
</dbReference>
<evidence type="ECO:0000256" key="4">
    <source>
        <dbReference type="ARBA" id="ARBA00022527"/>
    </source>
</evidence>
<dbReference type="GO" id="GO:0004674">
    <property type="term" value="F:protein serine/threonine kinase activity"/>
    <property type="evidence" value="ECO:0007669"/>
    <property type="project" value="UniProtKB-KW"/>
</dbReference>
<feature type="binding site" evidence="11">
    <location>
        <position position="287"/>
    </location>
    <ligand>
        <name>ATP</name>
        <dbReference type="ChEBI" id="CHEBI:30616"/>
    </ligand>
</feature>
<keyword evidence="7 11" id="KW-0547">Nucleotide-binding</keyword>
<keyword evidence="8" id="KW-0418">Kinase</keyword>
<dbReference type="Proteomes" id="UP000046395">
    <property type="component" value="Unassembled WGS sequence"/>
</dbReference>
<dbReference type="FunFam" id="3.30.200.20:FF:000705">
    <property type="entry name" value="Non-specific serine/threonine protein kinase"/>
    <property type="match status" value="1"/>
</dbReference>
<dbReference type="PROSITE" id="PS50108">
    <property type="entry name" value="CRIB"/>
    <property type="match status" value="1"/>
</dbReference>
<dbReference type="FunFam" id="1.10.510.10:FF:000768">
    <property type="entry name" value="Non-specific serine/threonine protein kinase"/>
    <property type="match status" value="1"/>
</dbReference>
<dbReference type="Gene3D" id="1.10.510.10">
    <property type="entry name" value="Transferase(Phosphotransferase) domain 1"/>
    <property type="match status" value="1"/>
</dbReference>
<evidence type="ECO:0000256" key="1">
    <source>
        <dbReference type="ARBA" id="ARBA00001946"/>
    </source>
</evidence>
<dbReference type="GO" id="GO:0046872">
    <property type="term" value="F:metal ion binding"/>
    <property type="evidence" value="ECO:0007669"/>
    <property type="project" value="UniProtKB-KW"/>
</dbReference>
<feature type="domain" description="CRIB" evidence="13">
    <location>
        <begin position="11"/>
        <end position="24"/>
    </location>
</feature>
<evidence type="ECO:0000313" key="14">
    <source>
        <dbReference type="Proteomes" id="UP000046395"/>
    </source>
</evidence>
<accession>A0A5S6Q357</accession>
<dbReference type="GO" id="GO:0005524">
    <property type="term" value="F:ATP binding"/>
    <property type="evidence" value="ECO:0007669"/>
    <property type="project" value="UniProtKB-UniRule"/>
</dbReference>
<dbReference type="InterPro" id="IPR000095">
    <property type="entry name" value="CRIB_dom"/>
</dbReference>
<dbReference type="WBParaSite" id="TMUE_0000001665.1">
    <property type="protein sequence ID" value="TMUE_0000001665.1"/>
    <property type="gene ID" value="WBGene00297550"/>
</dbReference>
<sequence length="531" mass="59369">MFRTKKKRPEISVPTNFEHRVHTGIDPQSGTFVGLPLQWRSLINWSDRQRPKPIVDPSCITQTEMLDLKTVVRGDSYLNPCSSSYAGKRLGKVSPTAVARSNSLRYCAPISLRPFSPSGLPLAKHPIDERQELSQSSLAFKKSSSTMCAPVSGGGTFDSSKLLTNGKPSDGRSQVICSTASVHPPKHYERIAVPYVKEPMNGIAPLPIHGISESKEQANQTAISERASAPRQARLTHEQFRAALQMIVDEGNPGDDLTDFIKIGVGSTGTVCMAIHRQTGRRVAVKKMDLRRQQRRELLFNEVVIMRDYRHPNIVEMYSSHLVDDELWVVMEYLEGGALTDIVTSCRMDEVQIATVCKQCLEALAYLHEQGVIHRDIKSDSILLDAEGKVKLSDFGFCAQVTPELAKRKSLVGTPYWMSPEVISRIPYGTEVDIWSFGIMVIEMVDGEPPFFNELPLEAMRKIRDMESFKVNFRVKVSDTLVSFVEQMLVRHPEQRSTAAKLLQHPFIDKATSPSVLKKLVRRNAVNVSAP</sequence>
<dbReference type="EC" id="2.7.11.1" evidence="3"/>
<dbReference type="Gene3D" id="3.90.810.10">
    <property type="entry name" value="CRIB domain"/>
    <property type="match status" value="1"/>
</dbReference>
<dbReference type="AlphaFoldDB" id="A0A5S6Q357"/>
<dbReference type="Gene3D" id="3.30.200.20">
    <property type="entry name" value="Phosphorylase Kinase, domain 1"/>
    <property type="match status" value="1"/>
</dbReference>
<dbReference type="InterPro" id="IPR011009">
    <property type="entry name" value="Kinase-like_dom_sf"/>
</dbReference>
<comment type="cofactor">
    <cofactor evidence="1">
        <name>Mg(2+)</name>
        <dbReference type="ChEBI" id="CHEBI:18420"/>
    </cofactor>
</comment>
<proteinExistence type="inferred from homology"/>
<dbReference type="PANTHER" id="PTHR45832:SF8">
    <property type="entry name" value="PROTEIN KINASE DOMAIN-CONTAINING PROTEIN"/>
    <property type="match status" value="1"/>
</dbReference>
<dbReference type="SUPFAM" id="SSF56112">
    <property type="entry name" value="Protein kinase-like (PK-like)"/>
    <property type="match status" value="1"/>
</dbReference>
<name>A0A5S6Q357_TRIMR</name>
<evidence type="ECO:0000259" key="12">
    <source>
        <dbReference type="PROSITE" id="PS50011"/>
    </source>
</evidence>
<dbReference type="Pfam" id="PF00069">
    <property type="entry name" value="Pkinase"/>
    <property type="match status" value="1"/>
</dbReference>
<keyword evidence="10" id="KW-0460">Magnesium</keyword>
<comment type="similarity">
    <text evidence="2">Belongs to the protein kinase superfamily. STE Ser/Thr protein kinase family. STE20 subfamily.</text>
</comment>
<evidence type="ECO:0000256" key="5">
    <source>
        <dbReference type="ARBA" id="ARBA00022679"/>
    </source>
</evidence>
<evidence type="ECO:0000256" key="7">
    <source>
        <dbReference type="ARBA" id="ARBA00022741"/>
    </source>
</evidence>
<evidence type="ECO:0000256" key="3">
    <source>
        <dbReference type="ARBA" id="ARBA00012513"/>
    </source>
</evidence>
<evidence type="ECO:0000256" key="11">
    <source>
        <dbReference type="PROSITE-ProRule" id="PRU10141"/>
    </source>
</evidence>
<evidence type="ECO:0000256" key="8">
    <source>
        <dbReference type="ARBA" id="ARBA00022777"/>
    </source>
</evidence>